<keyword evidence="10 16" id="KW-0418">Kinase</keyword>
<evidence type="ECO:0000256" key="8">
    <source>
        <dbReference type="ARBA" id="ARBA00022679"/>
    </source>
</evidence>
<feature type="binding site" evidence="16">
    <location>
        <begin position="9"/>
        <end position="16"/>
    </location>
    <ligand>
        <name>ATP</name>
        <dbReference type="ChEBI" id="CHEBI:30616"/>
    </ligand>
</feature>
<keyword evidence="16" id="KW-0479">Metal-binding</keyword>
<keyword evidence="13 16" id="KW-0173">Coenzyme A biosynthesis</keyword>
<evidence type="ECO:0000256" key="5">
    <source>
        <dbReference type="ARBA" id="ARBA00011738"/>
    </source>
</evidence>
<accession>F0SHS0</accession>
<evidence type="ECO:0000256" key="6">
    <source>
        <dbReference type="ARBA" id="ARBA00012102"/>
    </source>
</evidence>
<keyword evidence="18" id="KW-1185">Reference proteome</keyword>
<evidence type="ECO:0000256" key="3">
    <source>
        <dbReference type="ARBA" id="ARBA00004496"/>
    </source>
</evidence>
<comment type="catalytic activity">
    <reaction evidence="1 16">
        <text>(R)-pantothenate + ATP = (R)-4'-phosphopantothenate + ADP + H(+)</text>
        <dbReference type="Rhea" id="RHEA:16373"/>
        <dbReference type="ChEBI" id="CHEBI:10986"/>
        <dbReference type="ChEBI" id="CHEBI:15378"/>
        <dbReference type="ChEBI" id="CHEBI:29032"/>
        <dbReference type="ChEBI" id="CHEBI:30616"/>
        <dbReference type="ChEBI" id="CHEBI:456216"/>
        <dbReference type="EC" id="2.7.1.33"/>
    </reaction>
</comment>
<dbReference type="CDD" id="cd24015">
    <property type="entry name" value="ASKHA_NBD_PanK-III"/>
    <property type="match status" value="1"/>
</dbReference>
<dbReference type="SUPFAM" id="SSF53067">
    <property type="entry name" value="Actin-like ATPase domain"/>
    <property type="match status" value="2"/>
</dbReference>
<evidence type="ECO:0000256" key="11">
    <source>
        <dbReference type="ARBA" id="ARBA00022840"/>
    </source>
</evidence>
<dbReference type="eggNOG" id="COG1521">
    <property type="taxonomic scope" value="Bacteria"/>
</dbReference>
<evidence type="ECO:0000256" key="13">
    <source>
        <dbReference type="ARBA" id="ARBA00022993"/>
    </source>
</evidence>
<evidence type="ECO:0000313" key="17">
    <source>
        <dbReference type="EMBL" id="ADY59550.1"/>
    </source>
</evidence>
<evidence type="ECO:0000256" key="4">
    <source>
        <dbReference type="ARBA" id="ARBA00005225"/>
    </source>
</evidence>
<dbReference type="GO" id="GO:0005737">
    <property type="term" value="C:cytoplasm"/>
    <property type="evidence" value="ECO:0007669"/>
    <property type="project" value="UniProtKB-SubCell"/>
</dbReference>
<evidence type="ECO:0000256" key="7">
    <source>
        <dbReference type="ARBA" id="ARBA00022490"/>
    </source>
</evidence>
<comment type="caution">
    <text evidence="16">Lacks conserved residue(s) required for the propagation of feature annotation.</text>
</comment>
<proteinExistence type="inferred from homology"/>
<dbReference type="Proteomes" id="UP000006860">
    <property type="component" value="Chromosome"/>
</dbReference>
<dbReference type="InterPro" id="IPR004619">
    <property type="entry name" value="Type_III_PanK"/>
</dbReference>
<comment type="cofactor">
    <cofactor evidence="16">
        <name>NH4(+)</name>
        <dbReference type="ChEBI" id="CHEBI:28938"/>
    </cofactor>
    <cofactor evidence="16">
        <name>K(+)</name>
        <dbReference type="ChEBI" id="CHEBI:29103"/>
    </cofactor>
    <text evidence="16">A monovalent cation. Ammonium or potassium.</text>
</comment>
<dbReference type="KEGG" id="pbs:Plabr_1941"/>
<dbReference type="GO" id="GO:0015937">
    <property type="term" value="P:coenzyme A biosynthetic process"/>
    <property type="evidence" value="ECO:0007669"/>
    <property type="project" value="UniProtKB-UniRule"/>
</dbReference>
<evidence type="ECO:0000256" key="16">
    <source>
        <dbReference type="HAMAP-Rule" id="MF_01274"/>
    </source>
</evidence>
<dbReference type="HAMAP" id="MF_01274">
    <property type="entry name" value="Pantothen_kinase_3"/>
    <property type="match status" value="1"/>
</dbReference>
<protein>
    <recommendedName>
        <fullName evidence="15 16">Type III pantothenate kinase</fullName>
        <ecNumber evidence="6 16">2.7.1.33</ecNumber>
    </recommendedName>
    <alternativeName>
        <fullName evidence="16">PanK-III</fullName>
    </alternativeName>
    <alternativeName>
        <fullName evidence="16">Pantothenic acid kinase</fullName>
    </alternativeName>
</protein>
<dbReference type="Gene3D" id="3.30.420.40">
    <property type="match status" value="2"/>
</dbReference>
<dbReference type="EC" id="2.7.1.33" evidence="6 16"/>
<keyword evidence="7 16" id="KW-0963">Cytoplasm</keyword>
<evidence type="ECO:0000256" key="9">
    <source>
        <dbReference type="ARBA" id="ARBA00022741"/>
    </source>
</evidence>
<dbReference type="PANTHER" id="PTHR34265">
    <property type="entry name" value="TYPE III PANTOTHENATE KINASE"/>
    <property type="match status" value="1"/>
</dbReference>
<feature type="active site" description="Proton acceptor" evidence="16">
    <location>
        <position position="112"/>
    </location>
</feature>
<feature type="binding site" evidence="16">
    <location>
        <position position="137"/>
    </location>
    <ligand>
        <name>ATP</name>
        <dbReference type="ChEBI" id="CHEBI:30616"/>
    </ligand>
</feature>
<name>F0SHS0_RUBBR</name>
<evidence type="ECO:0000256" key="15">
    <source>
        <dbReference type="ARBA" id="ARBA00040883"/>
    </source>
</evidence>
<evidence type="ECO:0000256" key="14">
    <source>
        <dbReference type="ARBA" id="ARBA00038036"/>
    </source>
</evidence>
<gene>
    <name evidence="16" type="primary">coaX</name>
    <name evidence="17" type="ordered locus">Plabr_1941</name>
</gene>
<dbReference type="PANTHER" id="PTHR34265:SF1">
    <property type="entry name" value="TYPE III PANTOTHENATE KINASE"/>
    <property type="match status" value="1"/>
</dbReference>
<dbReference type="AlphaFoldDB" id="F0SHS0"/>
<dbReference type="UniPathway" id="UPA00241">
    <property type="reaction ID" value="UER00352"/>
</dbReference>
<evidence type="ECO:0000256" key="12">
    <source>
        <dbReference type="ARBA" id="ARBA00022958"/>
    </source>
</evidence>
<comment type="subcellular location">
    <subcellularLocation>
        <location evidence="3 16">Cytoplasm</location>
    </subcellularLocation>
</comment>
<dbReference type="STRING" id="756272.Plabr_1941"/>
<keyword evidence="11 16" id="KW-0067">ATP-binding</keyword>
<feature type="binding site" evidence="16">
    <location>
        <position position="134"/>
    </location>
    <ligand>
        <name>K(+)</name>
        <dbReference type="ChEBI" id="CHEBI:29103"/>
    </ligand>
</feature>
<comment type="function">
    <text evidence="16">Catalyzes the phosphorylation of pantothenate (Pan), the first step in CoA biosynthesis.</text>
</comment>
<reference evidence="18" key="1">
    <citation type="submission" date="2011-02" db="EMBL/GenBank/DDBJ databases">
        <title>The complete genome of Planctomyces brasiliensis DSM 5305.</title>
        <authorList>
            <person name="Lucas S."/>
            <person name="Copeland A."/>
            <person name="Lapidus A."/>
            <person name="Bruce D."/>
            <person name="Goodwin L."/>
            <person name="Pitluck S."/>
            <person name="Kyrpides N."/>
            <person name="Mavromatis K."/>
            <person name="Pagani I."/>
            <person name="Ivanova N."/>
            <person name="Ovchinnikova G."/>
            <person name="Lu M."/>
            <person name="Detter J.C."/>
            <person name="Han C."/>
            <person name="Land M."/>
            <person name="Hauser L."/>
            <person name="Markowitz V."/>
            <person name="Cheng J.-F."/>
            <person name="Hugenholtz P."/>
            <person name="Woyke T."/>
            <person name="Wu D."/>
            <person name="Tindall B."/>
            <person name="Pomrenke H.G."/>
            <person name="Brambilla E."/>
            <person name="Klenk H.-P."/>
            <person name="Eisen J.A."/>
        </authorList>
    </citation>
    <scope>NUCLEOTIDE SEQUENCE [LARGE SCALE GENOMIC DNA]</scope>
    <source>
        <strain evidence="18">ATCC 49424 / DSM 5305 / JCM 21570 / NBRC 103401 / IFAM 1448</strain>
    </source>
</reference>
<comment type="similarity">
    <text evidence="14 16">Belongs to the type III pantothenate kinase family.</text>
</comment>
<evidence type="ECO:0000256" key="2">
    <source>
        <dbReference type="ARBA" id="ARBA00001958"/>
    </source>
</evidence>
<dbReference type="RefSeq" id="WP_013628277.1">
    <property type="nucleotide sequence ID" value="NC_015174.1"/>
</dbReference>
<keyword evidence="8 16" id="KW-0808">Transferase</keyword>
<dbReference type="HOGENOM" id="CLU_066627_0_1_0"/>
<feature type="binding site" evidence="16">
    <location>
        <position position="193"/>
    </location>
    <ligand>
        <name>substrate</name>
    </ligand>
</feature>
<dbReference type="NCBIfam" id="TIGR00671">
    <property type="entry name" value="baf"/>
    <property type="match status" value="1"/>
</dbReference>
<feature type="binding site" evidence="16">
    <location>
        <begin position="110"/>
        <end position="113"/>
    </location>
    <ligand>
        <name>substrate</name>
    </ligand>
</feature>
<keyword evidence="9 16" id="KW-0547">Nucleotide-binding</keyword>
<dbReference type="GO" id="GO:0004594">
    <property type="term" value="F:pantothenate kinase activity"/>
    <property type="evidence" value="ECO:0007669"/>
    <property type="project" value="UniProtKB-UniRule"/>
</dbReference>
<comment type="pathway">
    <text evidence="4 16">Cofactor biosynthesis; coenzyme A biosynthesis; CoA from (R)-pantothenate: step 1/5.</text>
</comment>
<evidence type="ECO:0000256" key="1">
    <source>
        <dbReference type="ARBA" id="ARBA00001206"/>
    </source>
</evidence>
<keyword evidence="12 16" id="KW-0630">Potassium</keyword>
<dbReference type="InterPro" id="IPR043129">
    <property type="entry name" value="ATPase_NBD"/>
</dbReference>
<evidence type="ECO:0000313" key="18">
    <source>
        <dbReference type="Proteomes" id="UP000006860"/>
    </source>
</evidence>
<dbReference type="GO" id="GO:0046872">
    <property type="term" value="F:metal ion binding"/>
    <property type="evidence" value="ECO:0007669"/>
    <property type="project" value="UniProtKB-KW"/>
</dbReference>
<evidence type="ECO:0000256" key="10">
    <source>
        <dbReference type="ARBA" id="ARBA00022777"/>
    </source>
</evidence>
<comment type="cofactor">
    <cofactor evidence="2">
        <name>K(+)</name>
        <dbReference type="ChEBI" id="CHEBI:29103"/>
    </cofactor>
</comment>
<organism evidence="17 18">
    <name type="scientific">Rubinisphaera brasiliensis (strain ATCC 49424 / DSM 5305 / JCM 21570 / IAM 15109 / NBRC 103401 / IFAM 1448)</name>
    <name type="common">Planctomyces brasiliensis</name>
    <dbReference type="NCBI Taxonomy" id="756272"/>
    <lineage>
        <taxon>Bacteria</taxon>
        <taxon>Pseudomonadati</taxon>
        <taxon>Planctomycetota</taxon>
        <taxon>Planctomycetia</taxon>
        <taxon>Planctomycetales</taxon>
        <taxon>Planctomycetaceae</taxon>
        <taxon>Rubinisphaera</taxon>
    </lineage>
</organism>
<sequence>MQSVTLVADVGNSRLKLALLETRSQTTAALPVCLDSFLQRDQQPCDWSVFRKRCDQSGWQVSRCLISGSAWERMEQLTAEWPADLPAPRVIESARELPITLSVDEPDKVGVDRVLNAVALNHLRQTDQPGIIVDAGTAITIDAVSADGRFLGGAILPGYELEAHALHDYTSRLPFIPMEQIIGDSPAVIGGNTHDALRSGLIWGQLGAVHEIVTRMLQPLCGKGDGDNHDDGTTPIYFLTGGAAPLLQPHLQQPFQAYPQLTLQGLGLITD</sequence>
<dbReference type="Pfam" id="PF03309">
    <property type="entry name" value="Pan_kinase"/>
    <property type="match status" value="1"/>
</dbReference>
<comment type="subunit">
    <text evidence="5 16">Homodimer.</text>
</comment>
<dbReference type="EMBL" id="CP002546">
    <property type="protein sequence ID" value="ADY59550.1"/>
    <property type="molecule type" value="Genomic_DNA"/>
</dbReference>
<dbReference type="GO" id="GO:0005524">
    <property type="term" value="F:ATP binding"/>
    <property type="evidence" value="ECO:0007669"/>
    <property type="project" value="UniProtKB-UniRule"/>
</dbReference>